<gene>
    <name evidence="1" type="ORF">G5C51_28110</name>
</gene>
<evidence type="ECO:0000313" key="1">
    <source>
        <dbReference type="EMBL" id="NGN67752.1"/>
    </source>
</evidence>
<dbReference type="Gene3D" id="3.90.1300.10">
    <property type="entry name" value="Amidase signature (AS) domain"/>
    <property type="match status" value="1"/>
</dbReference>
<dbReference type="SUPFAM" id="SSF75304">
    <property type="entry name" value="Amidase signature (AS) enzymes"/>
    <property type="match status" value="1"/>
</dbReference>
<name>A0A6G4U6Y0_9ACTN</name>
<organism evidence="1 2">
    <name type="scientific">Streptomyces coryli</name>
    <dbReference type="NCBI Taxonomy" id="1128680"/>
    <lineage>
        <taxon>Bacteria</taxon>
        <taxon>Bacillati</taxon>
        <taxon>Actinomycetota</taxon>
        <taxon>Actinomycetes</taxon>
        <taxon>Kitasatosporales</taxon>
        <taxon>Streptomycetaceae</taxon>
        <taxon>Streptomyces</taxon>
    </lineage>
</organism>
<accession>A0A6G4U6Y0</accession>
<proteinExistence type="predicted"/>
<dbReference type="AlphaFoldDB" id="A0A6G4U6Y0"/>
<dbReference type="InterPro" id="IPR036928">
    <property type="entry name" value="AS_sf"/>
</dbReference>
<sequence length="86" mass="8905">MDDIRKAADRTAARIEELDEAVRAFVPEDDRRGRLMAELVASPGDGVLAGVAVGVKDIINADGLATRAGSAVPAEEFDGPEASLVG</sequence>
<protein>
    <submittedName>
        <fullName evidence="1">Amidase</fullName>
    </submittedName>
</protein>
<reference evidence="1 2" key="1">
    <citation type="submission" date="2020-02" db="EMBL/GenBank/DDBJ databases">
        <title>Whole-genome analyses of novel actinobacteria.</title>
        <authorList>
            <person name="Sahin N."/>
        </authorList>
    </citation>
    <scope>NUCLEOTIDE SEQUENCE [LARGE SCALE GENOMIC DNA]</scope>
    <source>
        <strain evidence="1 2">A7024</strain>
    </source>
</reference>
<comment type="caution">
    <text evidence="1">The sequence shown here is derived from an EMBL/GenBank/DDBJ whole genome shotgun (WGS) entry which is preliminary data.</text>
</comment>
<dbReference type="Proteomes" id="UP000481583">
    <property type="component" value="Unassembled WGS sequence"/>
</dbReference>
<evidence type="ECO:0000313" key="2">
    <source>
        <dbReference type="Proteomes" id="UP000481583"/>
    </source>
</evidence>
<dbReference type="EMBL" id="JAAKZV010000160">
    <property type="protein sequence ID" value="NGN67752.1"/>
    <property type="molecule type" value="Genomic_DNA"/>
</dbReference>
<feature type="non-terminal residue" evidence="1">
    <location>
        <position position="86"/>
    </location>
</feature>
<keyword evidence="2" id="KW-1185">Reference proteome</keyword>